<keyword evidence="11 18" id="KW-0460">Magnesium</keyword>
<keyword evidence="10 18" id="KW-0274">FAD</keyword>
<dbReference type="Pfam" id="PF02424">
    <property type="entry name" value="ApbE"/>
    <property type="match status" value="1"/>
</dbReference>
<keyword evidence="9 20" id="KW-0732">Signal</keyword>
<dbReference type="EMBL" id="FTOE01000004">
    <property type="protein sequence ID" value="SIS76325.1"/>
    <property type="molecule type" value="Genomic_DNA"/>
</dbReference>
<evidence type="ECO:0000256" key="20">
    <source>
        <dbReference type="RuleBase" id="RU363002"/>
    </source>
</evidence>
<evidence type="ECO:0000256" key="17">
    <source>
        <dbReference type="ARBA" id="ARBA00060485"/>
    </source>
</evidence>
<feature type="binding site" evidence="19">
    <location>
        <position position="295"/>
    </location>
    <ligand>
        <name>Mg(2+)</name>
        <dbReference type="ChEBI" id="CHEBI:18420"/>
    </ligand>
</feature>
<dbReference type="SUPFAM" id="SSF143631">
    <property type="entry name" value="ApbE-like"/>
    <property type="match status" value="1"/>
</dbReference>
<protein>
    <recommendedName>
        <fullName evidence="3 18">FAD:protein FMN transferase</fullName>
        <ecNumber evidence="2 18">2.7.1.180</ecNumber>
    </recommendedName>
    <alternativeName>
        <fullName evidence="15 18">Flavin transferase</fullName>
    </alternativeName>
</protein>
<comment type="cofactor">
    <cofactor evidence="19">
        <name>Mg(2+)</name>
        <dbReference type="ChEBI" id="CHEBI:18420"/>
    </cofactor>
    <cofactor evidence="19">
        <name>Mn(2+)</name>
        <dbReference type="ChEBI" id="CHEBI:29035"/>
    </cofactor>
    <text evidence="19">Magnesium. Can also use manganese.</text>
</comment>
<dbReference type="OrthoDB" id="9778595at2"/>
<keyword evidence="13" id="KW-0564">Palmitate</keyword>
<evidence type="ECO:0000256" key="18">
    <source>
        <dbReference type="PIRNR" id="PIRNR006268"/>
    </source>
</evidence>
<keyword evidence="7 18" id="KW-0808">Transferase</keyword>
<dbReference type="RefSeq" id="WP_054341290.1">
    <property type="nucleotide sequence ID" value="NZ_FTOE01000004.1"/>
</dbReference>
<evidence type="ECO:0000256" key="10">
    <source>
        <dbReference type="ARBA" id="ARBA00022827"/>
    </source>
</evidence>
<keyword evidence="14 20" id="KW-0449">Lipoprotein</keyword>
<dbReference type="PROSITE" id="PS51257">
    <property type="entry name" value="PROKAR_LIPOPROTEIN"/>
    <property type="match status" value="1"/>
</dbReference>
<evidence type="ECO:0000256" key="6">
    <source>
        <dbReference type="ARBA" id="ARBA00022630"/>
    </source>
</evidence>
<dbReference type="FunFam" id="3.10.520.10:FF:000001">
    <property type="entry name" value="FAD:protein FMN transferase"/>
    <property type="match status" value="1"/>
</dbReference>
<evidence type="ECO:0000256" key="9">
    <source>
        <dbReference type="ARBA" id="ARBA00022729"/>
    </source>
</evidence>
<dbReference type="STRING" id="619304.SAMN05421760_104264"/>
<comment type="similarity">
    <text evidence="1 18 20">Belongs to the ApbE family.</text>
</comment>
<name>A0A1N7LR51_9GAMM</name>
<dbReference type="GO" id="GO:0016740">
    <property type="term" value="F:transferase activity"/>
    <property type="evidence" value="ECO:0007669"/>
    <property type="project" value="UniProtKB-UniRule"/>
</dbReference>
<organism evidence="21 22">
    <name type="scientific">Neptunomonas antarctica</name>
    <dbReference type="NCBI Taxonomy" id="619304"/>
    <lineage>
        <taxon>Bacteria</taxon>
        <taxon>Pseudomonadati</taxon>
        <taxon>Pseudomonadota</taxon>
        <taxon>Gammaproteobacteria</taxon>
        <taxon>Oceanospirillales</taxon>
        <taxon>Oceanospirillaceae</taxon>
        <taxon>Neptunomonas</taxon>
    </lineage>
</organism>
<reference evidence="22" key="1">
    <citation type="submission" date="2017-01" db="EMBL/GenBank/DDBJ databases">
        <authorList>
            <person name="Varghese N."/>
            <person name="Submissions S."/>
        </authorList>
    </citation>
    <scope>NUCLEOTIDE SEQUENCE [LARGE SCALE GENOMIC DNA]</scope>
    <source>
        <strain evidence="22">DSM 22306</strain>
    </source>
</reference>
<keyword evidence="4" id="KW-1003">Cell membrane</keyword>
<evidence type="ECO:0000256" key="8">
    <source>
        <dbReference type="ARBA" id="ARBA00022723"/>
    </source>
</evidence>
<dbReference type="PANTHER" id="PTHR30040">
    <property type="entry name" value="THIAMINE BIOSYNTHESIS LIPOPROTEIN APBE"/>
    <property type="match status" value="1"/>
</dbReference>
<dbReference type="Proteomes" id="UP000185999">
    <property type="component" value="Unassembled WGS sequence"/>
</dbReference>
<evidence type="ECO:0000256" key="14">
    <source>
        <dbReference type="ARBA" id="ARBA00023288"/>
    </source>
</evidence>
<evidence type="ECO:0000256" key="13">
    <source>
        <dbReference type="ARBA" id="ARBA00023139"/>
    </source>
</evidence>
<dbReference type="PIRSF" id="PIRSF006268">
    <property type="entry name" value="ApbE"/>
    <property type="match status" value="1"/>
</dbReference>
<gene>
    <name evidence="21" type="ORF">SAMN05421760_104264</name>
</gene>
<evidence type="ECO:0000256" key="7">
    <source>
        <dbReference type="ARBA" id="ARBA00022679"/>
    </source>
</evidence>
<comment type="subcellular location">
    <subcellularLocation>
        <location evidence="17 20">Cell inner membrane</location>
        <topology evidence="17 20">Lipid-anchor</topology>
        <orientation evidence="17 20">Periplasmic side</orientation>
    </subcellularLocation>
</comment>
<evidence type="ECO:0000313" key="21">
    <source>
        <dbReference type="EMBL" id="SIS76325.1"/>
    </source>
</evidence>
<evidence type="ECO:0000256" key="15">
    <source>
        <dbReference type="ARBA" id="ARBA00031306"/>
    </source>
</evidence>
<dbReference type="InterPro" id="IPR024932">
    <property type="entry name" value="ApbE"/>
</dbReference>
<dbReference type="GO" id="GO:0005886">
    <property type="term" value="C:plasma membrane"/>
    <property type="evidence" value="ECO:0007669"/>
    <property type="project" value="UniProtKB-SubCell"/>
</dbReference>
<accession>A0A1N7LR51</accession>
<dbReference type="EC" id="2.7.1.180" evidence="2 18"/>
<dbReference type="GO" id="GO:0046872">
    <property type="term" value="F:metal ion binding"/>
    <property type="evidence" value="ECO:0007669"/>
    <property type="project" value="UniProtKB-UniRule"/>
</dbReference>
<evidence type="ECO:0000256" key="12">
    <source>
        <dbReference type="ARBA" id="ARBA00023136"/>
    </source>
</evidence>
<keyword evidence="12" id="KW-0472">Membrane</keyword>
<evidence type="ECO:0000256" key="2">
    <source>
        <dbReference type="ARBA" id="ARBA00011955"/>
    </source>
</evidence>
<evidence type="ECO:0000256" key="5">
    <source>
        <dbReference type="ARBA" id="ARBA00022519"/>
    </source>
</evidence>
<feature type="binding site" evidence="19">
    <location>
        <position position="299"/>
    </location>
    <ligand>
        <name>Mg(2+)</name>
        <dbReference type="ChEBI" id="CHEBI:18420"/>
    </ligand>
</feature>
<dbReference type="Gene3D" id="3.10.520.10">
    <property type="entry name" value="ApbE-like domains"/>
    <property type="match status" value="1"/>
</dbReference>
<proteinExistence type="inferred from homology"/>
<evidence type="ECO:0000256" key="3">
    <source>
        <dbReference type="ARBA" id="ARBA00016337"/>
    </source>
</evidence>
<keyword evidence="8 18" id="KW-0479">Metal-binding</keyword>
<evidence type="ECO:0000256" key="16">
    <source>
        <dbReference type="ARBA" id="ARBA00048540"/>
    </source>
</evidence>
<feature type="binding site" evidence="19">
    <location>
        <position position="181"/>
    </location>
    <ligand>
        <name>Mg(2+)</name>
        <dbReference type="ChEBI" id="CHEBI:18420"/>
    </ligand>
</feature>
<keyword evidence="6 18" id="KW-0285">Flavoprotein</keyword>
<evidence type="ECO:0000313" key="22">
    <source>
        <dbReference type="Proteomes" id="UP000185999"/>
    </source>
</evidence>
<feature type="chain" id="PRO_5009735768" description="FAD:protein FMN transferase" evidence="20">
    <location>
        <begin position="26"/>
        <end position="344"/>
    </location>
</feature>
<dbReference type="PANTHER" id="PTHR30040:SF2">
    <property type="entry name" value="FAD:PROTEIN FMN TRANSFERASE"/>
    <property type="match status" value="1"/>
</dbReference>
<evidence type="ECO:0000256" key="1">
    <source>
        <dbReference type="ARBA" id="ARBA00008282"/>
    </source>
</evidence>
<keyword evidence="5 20" id="KW-0997">Cell inner membrane</keyword>
<keyword evidence="22" id="KW-1185">Reference proteome</keyword>
<evidence type="ECO:0000256" key="11">
    <source>
        <dbReference type="ARBA" id="ARBA00022842"/>
    </source>
</evidence>
<feature type="signal peptide" evidence="20">
    <location>
        <begin position="1"/>
        <end position="25"/>
    </location>
</feature>
<comment type="function">
    <text evidence="20">Flavin transferase that catalyzes the transfer of the FMN moiety of FAD and its covalent binding to the hydroxyl group of a threonine residue in a target flavoprotein.</text>
</comment>
<evidence type="ECO:0000256" key="4">
    <source>
        <dbReference type="ARBA" id="ARBA00022475"/>
    </source>
</evidence>
<sequence>MDAIFRIPKWPAALLLAILFLSACSEQKQDSGIVSFSGMTMGTSFTVKWVDQNTGRVAALEDEVHQALLDVNQSMSTYIPDSELSLFNKLPAGGEVDASEALFFVLSLAQDISQKTAGAFDVTVGPLVNLWGFGPDGRVIKAPKDDEILLLQQRIGFQKLVLDADRKRASKQAALYVDLSAIAKGYGVDVLAGIMEKNGIDNYLVEIGGELRAKGVKPENQDWKIAIESPLIGERKVQDVLSVSDTGIATSGDYRNYFEENGVRYSHTINPTTGRPISHQLASVTVLMPTCAEADGMATAFMVMGDTVAYDYAVKHNIDALFIVKSEQGFIEKMTPGFDKRLVN</sequence>
<comment type="catalytic activity">
    <reaction evidence="16 18 20">
        <text>L-threonyl-[protein] + FAD = FMN-L-threonyl-[protein] + AMP + H(+)</text>
        <dbReference type="Rhea" id="RHEA:36847"/>
        <dbReference type="Rhea" id="RHEA-COMP:11060"/>
        <dbReference type="Rhea" id="RHEA-COMP:11061"/>
        <dbReference type="ChEBI" id="CHEBI:15378"/>
        <dbReference type="ChEBI" id="CHEBI:30013"/>
        <dbReference type="ChEBI" id="CHEBI:57692"/>
        <dbReference type="ChEBI" id="CHEBI:74257"/>
        <dbReference type="ChEBI" id="CHEBI:456215"/>
        <dbReference type="EC" id="2.7.1.180"/>
    </reaction>
</comment>
<dbReference type="InterPro" id="IPR003374">
    <property type="entry name" value="ApbE-like_sf"/>
</dbReference>
<evidence type="ECO:0000256" key="19">
    <source>
        <dbReference type="PIRSR" id="PIRSR006268-2"/>
    </source>
</evidence>
<dbReference type="AlphaFoldDB" id="A0A1N7LR51"/>